<dbReference type="InterPro" id="IPR050245">
    <property type="entry name" value="PrsA_foldase"/>
</dbReference>
<evidence type="ECO:0000256" key="1">
    <source>
        <dbReference type="SAM" id="MobiDB-lite"/>
    </source>
</evidence>
<evidence type="ECO:0000313" key="2">
    <source>
        <dbReference type="EMBL" id="PRZ16788.1"/>
    </source>
</evidence>
<protein>
    <submittedName>
        <fullName evidence="2">Peptidyl-prolyl cis-trans isomerase SurA</fullName>
    </submittedName>
</protein>
<evidence type="ECO:0000313" key="3">
    <source>
        <dbReference type="Proteomes" id="UP000238217"/>
    </source>
</evidence>
<feature type="compositionally biased region" description="Low complexity" evidence="1">
    <location>
        <begin position="224"/>
        <end position="240"/>
    </location>
</feature>
<dbReference type="EMBL" id="PVTY01000006">
    <property type="protein sequence ID" value="PRZ16788.1"/>
    <property type="molecule type" value="Genomic_DNA"/>
</dbReference>
<proteinExistence type="predicted"/>
<dbReference type="PANTHER" id="PTHR47245:SF2">
    <property type="entry name" value="PEPTIDYL-PROLYL CIS-TRANS ISOMERASE HP_0175-RELATED"/>
    <property type="match status" value="1"/>
</dbReference>
<gene>
    <name evidence="2" type="ORF">BCL67_106108</name>
</gene>
<dbReference type="InterPro" id="IPR027304">
    <property type="entry name" value="Trigger_fact/SurA_dom_sf"/>
</dbReference>
<feature type="compositionally biased region" description="Low complexity" evidence="1">
    <location>
        <begin position="44"/>
        <end position="69"/>
    </location>
</feature>
<dbReference type="SUPFAM" id="SSF109998">
    <property type="entry name" value="Triger factor/SurA peptide-binding domain-like"/>
    <property type="match status" value="1"/>
</dbReference>
<dbReference type="PANTHER" id="PTHR47245">
    <property type="entry name" value="PEPTIDYLPROLYL ISOMERASE"/>
    <property type="match status" value="1"/>
</dbReference>
<dbReference type="OrthoDB" id="4775280at2"/>
<dbReference type="Pfam" id="PF13624">
    <property type="entry name" value="SurA_N_3"/>
    <property type="match status" value="1"/>
</dbReference>
<comment type="caution">
    <text evidence="2">The sequence shown here is derived from an EMBL/GenBank/DDBJ whole genome shotgun (WGS) entry which is preliminary data.</text>
</comment>
<reference evidence="2 3" key="1">
    <citation type="submission" date="2018-03" db="EMBL/GenBank/DDBJ databases">
        <title>Comparative analysis of microorganisms from saline springs in Andes Mountain Range, Colombia.</title>
        <authorList>
            <person name="Rubin E."/>
        </authorList>
    </citation>
    <scope>NUCLEOTIDE SEQUENCE [LARGE SCALE GENOMIC DNA]</scope>
    <source>
        <strain evidence="2 3">CG 35</strain>
    </source>
</reference>
<sequence length="281" mass="30168">MLRFALDYQQEVLALSKKMITTGFALAGVLALSACGDSSDSESGDAGAGEQSSQEAAASPEEGASGEQAEMPEADTSDIPEVVAEVNGDELSGEDFTVLYESQFQQMAMQSQMTGEEPDQDQLKEQTLESMIGNELLLQDAEEEGYEASQEEVDAIIADAAESAGMGSPEEFIEAYEEQGMDEEQLTSDAESQVLINQVLEQLEVPEPSEEELREIYDEAVAAQEEAAGAEGAEGAEAAEIPPFDEVREDLETQATDEARNEAALAHVDELREAADIQTHL</sequence>
<feature type="region of interest" description="Disordered" evidence="1">
    <location>
        <begin position="224"/>
        <end position="245"/>
    </location>
</feature>
<name>A0A2T0YNC5_9MICC</name>
<keyword evidence="3" id="KW-1185">Reference proteome</keyword>
<dbReference type="AlphaFoldDB" id="A0A2T0YNC5"/>
<keyword evidence="2" id="KW-0413">Isomerase</keyword>
<accession>A0A2T0YNC5</accession>
<dbReference type="Gene3D" id="1.10.4030.10">
    <property type="entry name" value="Porin chaperone SurA, peptide-binding domain"/>
    <property type="match status" value="1"/>
</dbReference>
<dbReference type="Proteomes" id="UP000238217">
    <property type="component" value="Unassembled WGS sequence"/>
</dbReference>
<organism evidence="2 3">
    <name type="scientific">Nesterenkonia sandarakina</name>
    <dbReference type="NCBI Taxonomy" id="272918"/>
    <lineage>
        <taxon>Bacteria</taxon>
        <taxon>Bacillati</taxon>
        <taxon>Actinomycetota</taxon>
        <taxon>Actinomycetes</taxon>
        <taxon>Micrococcales</taxon>
        <taxon>Micrococcaceae</taxon>
        <taxon>Nesterenkonia</taxon>
    </lineage>
</organism>
<feature type="region of interest" description="Disordered" evidence="1">
    <location>
        <begin position="35"/>
        <end position="90"/>
    </location>
</feature>
<dbReference type="GO" id="GO:0016853">
    <property type="term" value="F:isomerase activity"/>
    <property type="evidence" value="ECO:0007669"/>
    <property type="project" value="UniProtKB-KW"/>
</dbReference>
<dbReference type="PROSITE" id="PS51257">
    <property type="entry name" value="PROKAR_LIPOPROTEIN"/>
    <property type="match status" value="1"/>
</dbReference>